<name>A0A7J8FKW5_ROUAE</name>
<feature type="compositionally biased region" description="Low complexity" evidence="1">
    <location>
        <begin position="22"/>
        <end position="50"/>
    </location>
</feature>
<dbReference type="AlphaFoldDB" id="A0A7J8FKW5"/>
<gene>
    <name evidence="2" type="ORF">HJG63_014401</name>
</gene>
<keyword evidence="3" id="KW-1185">Reference proteome</keyword>
<evidence type="ECO:0000256" key="1">
    <source>
        <dbReference type="SAM" id="MobiDB-lite"/>
    </source>
</evidence>
<sequence>MCGLLVYARLRPVARRRPGPPTCGTSTGTSRPSVAESPSSSAWPSPSSPASCSWWFTKPSPTTTAAQRGLSISTSAVSRPRWTLTTRPRTPAPGAASTRSSATTVWPSRALPAPSGRGCRRPPSSTSPSRPRPRAIRGQPAFGRGAERWGPPLAEPSSSYNTVLGDVGAGRGRGGRGSPTLPLAGVGGTWAGVGGAHPHCPALEWAGRGPAWAGLTHTAPRWSGLNCCFLSSLVLWIRPRVRLMYKGMFRVDRSHVRYFQSHCLFIS</sequence>
<organism evidence="2 3">
    <name type="scientific">Rousettus aegyptiacus</name>
    <name type="common">Egyptian fruit bat</name>
    <name type="synonym">Pteropus aegyptiacus</name>
    <dbReference type="NCBI Taxonomy" id="9407"/>
    <lineage>
        <taxon>Eukaryota</taxon>
        <taxon>Metazoa</taxon>
        <taxon>Chordata</taxon>
        <taxon>Craniata</taxon>
        <taxon>Vertebrata</taxon>
        <taxon>Euteleostomi</taxon>
        <taxon>Mammalia</taxon>
        <taxon>Eutheria</taxon>
        <taxon>Laurasiatheria</taxon>
        <taxon>Chiroptera</taxon>
        <taxon>Yinpterochiroptera</taxon>
        <taxon>Pteropodoidea</taxon>
        <taxon>Pteropodidae</taxon>
        <taxon>Rousettinae</taxon>
        <taxon>Rousettus</taxon>
    </lineage>
</organism>
<comment type="caution">
    <text evidence="2">The sequence shown here is derived from an EMBL/GenBank/DDBJ whole genome shotgun (WGS) entry which is preliminary data.</text>
</comment>
<evidence type="ECO:0000313" key="2">
    <source>
        <dbReference type="EMBL" id="KAF6448211.1"/>
    </source>
</evidence>
<feature type="compositionally biased region" description="Polar residues" evidence="1">
    <location>
        <begin position="63"/>
        <end position="77"/>
    </location>
</feature>
<evidence type="ECO:0000313" key="3">
    <source>
        <dbReference type="Proteomes" id="UP000593571"/>
    </source>
</evidence>
<dbReference type="EMBL" id="JACASE010000007">
    <property type="protein sequence ID" value="KAF6448211.1"/>
    <property type="molecule type" value="Genomic_DNA"/>
</dbReference>
<protein>
    <submittedName>
        <fullName evidence="2">Neuronal vesicle trafficking associated 2</fullName>
    </submittedName>
</protein>
<proteinExistence type="predicted"/>
<dbReference type="Proteomes" id="UP000593571">
    <property type="component" value="Unassembled WGS sequence"/>
</dbReference>
<feature type="region of interest" description="Disordered" evidence="1">
    <location>
        <begin position="63"/>
        <end position="157"/>
    </location>
</feature>
<accession>A0A7J8FKW5</accession>
<feature type="compositionally biased region" description="Low complexity" evidence="1">
    <location>
        <begin position="112"/>
        <end position="129"/>
    </location>
</feature>
<feature type="compositionally biased region" description="Low complexity" evidence="1">
    <location>
        <begin position="79"/>
        <end position="99"/>
    </location>
</feature>
<reference evidence="2 3" key="1">
    <citation type="journal article" date="2020" name="Nature">
        <title>Six reference-quality genomes reveal evolution of bat adaptations.</title>
        <authorList>
            <person name="Jebb D."/>
            <person name="Huang Z."/>
            <person name="Pippel M."/>
            <person name="Hughes G.M."/>
            <person name="Lavrichenko K."/>
            <person name="Devanna P."/>
            <person name="Winkler S."/>
            <person name="Jermiin L.S."/>
            <person name="Skirmuntt E.C."/>
            <person name="Katzourakis A."/>
            <person name="Burkitt-Gray L."/>
            <person name="Ray D.A."/>
            <person name="Sullivan K.A.M."/>
            <person name="Roscito J.G."/>
            <person name="Kirilenko B.M."/>
            <person name="Davalos L.M."/>
            <person name="Corthals A.P."/>
            <person name="Power M.L."/>
            <person name="Jones G."/>
            <person name="Ransome R.D."/>
            <person name="Dechmann D.K.N."/>
            <person name="Locatelli A.G."/>
            <person name="Puechmaille S.J."/>
            <person name="Fedrigo O."/>
            <person name="Jarvis E.D."/>
            <person name="Hiller M."/>
            <person name="Vernes S.C."/>
            <person name="Myers E.W."/>
            <person name="Teeling E.C."/>
        </authorList>
    </citation>
    <scope>NUCLEOTIDE SEQUENCE [LARGE SCALE GENOMIC DNA]</scope>
    <source>
        <strain evidence="2">MRouAeg1</strain>
        <tissue evidence="2">Muscle</tissue>
    </source>
</reference>
<feature type="region of interest" description="Disordered" evidence="1">
    <location>
        <begin position="14"/>
        <end position="50"/>
    </location>
</feature>